<dbReference type="AlphaFoldDB" id="A0A6J7C400"/>
<organism evidence="2">
    <name type="scientific">freshwater metagenome</name>
    <dbReference type="NCBI Taxonomy" id="449393"/>
    <lineage>
        <taxon>unclassified sequences</taxon>
        <taxon>metagenomes</taxon>
        <taxon>ecological metagenomes</taxon>
    </lineage>
</organism>
<evidence type="ECO:0000259" key="1">
    <source>
        <dbReference type="PROSITE" id="PS50056"/>
    </source>
</evidence>
<dbReference type="PANTHER" id="PTHR31126">
    <property type="entry name" value="TYROSINE-PROTEIN PHOSPHATASE"/>
    <property type="match status" value="1"/>
</dbReference>
<proteinExistence type="predicted"/>
<name>A0A6J7C400_9ZZZZ</name>
<dbReference type="PROSITE" id="PS50056">
    <property type="entry name" value="TYR_PHOSPHATASE_2"/>
    <property type="match status" value="1"/>
</dbReference>
<dbReference type="PROSITE" id="PS00383">
    <property type="entry name" value="TYR_PHOSPHATASE_1"/>
    <property type="match status" value="1"/>
</dbReference>
<dbReference type="Pfam" id="PF13350">
    <property type="entry name" value="Y_phosphatase3"/>
    <property type="match status" value="1"/>
</dbReference>
<protein>
    <submittedName>
        <fullName evidence="2">Unannotated protein</fullName>
    </submittedName>
</protein>
<dbReference type="GO" id="GO:0004721">
    <property type="term" value="F:phosphoprotein phosphatase activity"/>
    <property type="evidence" value="ECO:0007669"/>
    <property type="project" value="InterPro"/>
</dbReference>
<dbReference type="InterPro" id="IPR016130">
    <property type="entry name" value="Tyr_Pase_AS"/>
</dbReference>
<sequence>MVYLPIPEGGEGTDTHYVGQLLSGARTKFDADDMAAFYRECLDRRAGVFATACRIIATADNLPVLVHCSAGKDRTGLLIALILEALGVPRATVVADYTLTGILRPNRVHDFGEMFREAGVSAEVARVLFETPAIAMEAALSHVDDVYGSATDYLVNAGGLLPAELDSMREALLGAAHLGATTTTTPA</sequence>
<dbReference type="SUPFAM" id="SSF52799">
    <property type="entry name" value="(Phosphotyrosine protein) phosphatases II"/>
    <property type="match status" value="1"/>
</dbReference>
<dbReference type="PANTHER" id="PTHR31126:SF1">
    <property type="entry name" value="TYROSINE SPECIFIC PROTEIN PHOSPHATASES DOMAIN-CONTAINING PROTEIN"/>
    <property type="match status" value="1"/>
</dbReference>
<dbReference type="InterPro" id="IPR000387">
    <property type="entry name" value="Tyr_Pase_dom"/>
</dbReference>
<dbReference type="InterPro" id="IPR029021">
    <property type="entry name" value="Prot-tyrosine_phosphatase-like"/>
</dbReference>
<reference evidence="2" key="1">
    <citation type="submission" date="2020-05" db="EMBL/GenBank/DDBJ databases">
        <authorList>
            <person name="Chiriac C."/>
            <person name="Salcher M."/>
            <person name="Ghai R."/>
            <person name="Kavagutti S V."/>
        </authorList>
    </citation>
    <scope>NUCLEOTIDE SEQUENCE</scope>
</reference>
<accession>A0A6J7C400</accession>
<dbReference type="Gene3D" id="3.90.190.10">
    <property type="entry name" value="Protein tyrosine phosphatase superfamily"/>
    <property type="match status" value="1"/>
</dbReference>
<feature type="domain" description="Tyrosine specific protein phosphatases" evidence="1">
    <location>
        <begin position="63"/>
        <end position="107"/>
    </location>
</feature>
<dbReference type="EMBL" id="CAFBIZ010000148">
    <property type="protein sequence ID" value="CAB4851029.1"/>
    <property type="molecule type" value="Genomic_DNA"/>
</dbReference>
<evidence type="ECO:0000313" key="2">
    <source>
        <dbReference type="EMBL" id="CAB4851029.1"/>
    </source>
</evidence>
<gene>
    <name evidence="2" type="ORF">UFOPK3268_01131</name>
</gene>
<dbReference type="InterPro" id="IPR026893">
    <property type="entry name" value="Tyr/Ser_Pase_IphP-type"/>
</dbReference>